<dbReference type="EMBL" id="JAODUP010000278">
    <property type="protein sequence ID" value="KAK2154045.1"/>
    <property type="molecule type" value="Genomic_DNA"/>
</dbReference>
<dbReference type="Proteomes" id="UP001208570">
    <property type="component" value="Unassembled WGS sequence"/>
</dbReference>
<sequence length="13" mass="1538">PFYSKDILEQLGK</sequence>
<feature type="non-terminal residue" evidence="1">
    <location>
        <position position="1"/>
    </location>
</feature>
<comment type="caution">
    <text evidence="1">The sequence shown here is derived from an EMBL/GenBank/DDBJ whole genome shotgun (WGS) entry which is preliminary data.</text>
</comment>
<accession>A0AAD9N286</accession>
<reference evidence="1" key="1">
    <citation type="journal article" date="2023" name="Mol. Biol. Evol.">
        <title>Third-Generation Sequencing Reveals the Adaptive Role of the Epigenome in Three Deep-Sea Polychaetes.</title>
        <authorList>
            <person name="Perez M."/>
            <person name="Aroh O."/>
            <person name="Sun Y."/>
            <person name="Lan Y."/>
            <person name="Juniper S.K."/>
            <person name="Young C.R."/>
            <person name="Angers B."/>
            <person name="Qian P.Y."/>
        </authorList>
    </citation>
    <scope>NUCLEOTIDE SEQUENCE</scope>
    <source>
        <strain evidence="1">P08H-3</strain>
    </source>
</reference>
<name>A0AAD9N286_9ANNE</name>
<keyword evidence="2" id="KW-1185">Reference proteome</keyword>
<organism evidence="1 2">
    <name type="scientific">Paralvinella palmiformis</name>
    <dbReference type="NCBI Taxonomy" id="53620"/>
    <lineage>
        <taxon>Eukaryota</taxon>
        <taxon>Metazoa</taxon>
        <taxon>Spiralia</taxon>
        <taxon>Lophotrochozoa</taxon>
        <taxon>Annelida</taxon>
        <taxon>Polychaeta</taxon>
        <taxon>Sedentaria</taxon>
        <taxon>Canalipalpata</taxon>
        <taxon>Terebellida</taxon>
        <taxon>Terebelliformia</taxon>
        <taxon>Alvinellidae</taxon>
        <taxon>Paralvinella</taxon>
    </lineage>
</organism>
<protein>
    <submittedName>
        <fullName evidence="1">Uncharacterized protein</fullName>
    </submittedName>
</protein>
<evidence type="ECO:0000313" key="2">
    <source>
        <dbReference type="Proteomes" id="UP001208570"/>
    </source>
</evidence>
<gene>
    <name evidence="1" type="ORF">LSH36_278g02074</name>
</gene>
<evidence type="ECO:0000313" key="1">
    <source>
        <dbReference type="EMBL" id="KAK2154045.1"/>
    </source>
</evidence>
<proteinExistence type="predicted"/>